<protein>
    <submittedName>
        <fullName evidence="1">Uncharacterized protein</fullName>
    </submittedName>
</protein>
<organism evidence="1 2">
    <name type="scientific">Xenopus laevis</name>
    <name type="common">African clawed frog</name>
    <dbReference type="NCBI Taxonomy" id="8355"/>
    <lineage>
        <taxon>Eukaryota</taxon>
        <taxon>Metazoa</taxon>
        <taxon>Chordata</taxon>
        <taxon>Craniata</taxon>
        <taxon>Vertebrata</taxon>
        <taxon>Euteleostomi</taxon>
        <taxon>Amphibia</taxon>
        <taxon>Batrachia</taxon>
        <taxon>Anura</taxon>
        <taxon>Pipoidea</taxon>
        <taxon>Pipidae</taxon>
        <taxon>Xenopodinae</taxon>
        <taxon>Xenopus</taxon>
        <taxon>Xenopus</taxon>
    </lineage>
</organism>
<name>A0A974D4Z4_XENLA</name>
<sequence length="77" mass="8734">MHLSVENHINRVMRPSTKWISNLTDRQTSSTDVNPCMISFIQTLNPSLIVEFTTVILKKIIINMNLSYKGVTDLALS</sequence>
<gene>
    <name evidence="1" type="ORF">XELAEV_18023407mg</name>
</gene>
<evidence type="ECO:0000313" key="2">
    <source>
        <dbReference type="Proteomes" id="UP000694892"/>
    </source>
</evidence>
<reference evidence="2" key="1">
    <citation type="journal article" date="2016" name="Nature">
        <title>Genome evolution in the allotetraploid frog Xenopus laevis.</title>
        <authorList>
            <person name="Session A.M."/>
            <person name="Uno Y."/>
            <person name="Kwon T."/>
            <person name="Chapman J.A."/>
            <person name="Toyoda A."/>
            <person name="Takahashi S."/>
            <person name="Fukui A."/>
            <person name="Hikosaka A."/>
            <person name="Suzuki A."/>
            <person name="Kondo M."/>
            <person name="van Heeringen S.J."/>
            <person name="Quigley I."/>
            <person name="Heinz S."/>
            <person name="Ogino H."/>
            <person name="Ochi H."/>
            <person name="Hellsten U."/>
            <person name="Lyons J.B."/>
            <person name="Simakov O."/>
            <person name="Putnam N."/>
            <person name="Stites J."/>
            <person name="Kuroki Y."/>
            <person name="Tanaka T."/>
            <person name="Michiue T."/>
            <person name="Watanabe M."/>
            <person name="Bogdanovic O."/>
            <person name="Lister R."/>
            <person name="Georgiou G."/>
            <person name="Paranjpe S.S."/>
            <person name="van Kruijsbergen I."/>
            <person name="Shu S."/>
            <person name="Carlson J."/>
            <person name="Kinoshita T."/>
            <person name="Ohta Y."/>
            <person name="Mawaribuchi S."/>
            <person name="Jenkins J."/>
            <person name="Grimwood J."/>
            <person name="Schmutz J."/>
            <person name="Mitros T."/>
            <person name="Mozaffari S.V."/>
            <person name="Suzuki Y."/>
            <person name="Haramoto Y."/>
            <person name="Yamamoto T.S."/>
            <person name="Takagi C."/>
            <person name="Heald R."/>
            <person name="Miller K."/>
            <person name="Haudenschild C."/>
            <person name="Kitzman J."/>
            <person name="Nakayama T."/>
            <person name="Izutsu Y."/>
            <person name="Robert J."/>
            <person name="Fortriede J."/>
            <person name="Burns K."/>
            <person name="Lotay V."/>
            <person name="Karimi K."/>
            <person name="Yasuoka Y."/>
            <person name="Dichmann D.S."/>
            <person name="Flajnik M.F."/>
            <person name="Houston D.W."/>
            <person name="Shendure J."/>
            <person name="DuPasquier L."/>
            <person name="Vize P.D."/>
            <person name="Zorn A.M."/>
            <person name="Ito M."/>
            <person name="Marcotte E.M."/>
            <person name="Wallingford J.B."/>
            <person name="Ito Y."/>
            <person name="Asashima M."/>
            <person name="Ueno N."/>
            <person name="Matsuda Y."/>
            <person name="Veenstra G.J."/>
            <person name="Fujiyama A."/>
            <person name="Harland R.M."/>
            <person name="Taira M."/>
            <person name="Rokhsar D.S."/>
        </authorList>
    </citation>
    <scope>NUCLEOTIDE SEQUENCE [LARGE SCALE GENOMIC DNA]</scope>
    <source>
        <strain evidence="2">J</strain>
    </source>
</reference>
<dbReference type="Proteomes" id="UP000694892">
    <property type="component" value="Chromosome 4L"/>
</dbReference>
<dbReference type="EMBL" id="CM004472">
    <property type="protein sequence ID" value="OCT85243.1"/>
    <property type="molecule type" value="Genomic_DNA"/>
</dbReference>
<dbReference type="AlphaFoldDB" id="A0A974D4Z4"/>
<evidence type="ECO:0000313" key="1">
    <source>
        <dbReference type="EMBL" id="OCT85243.1"/>
    </source>
</evidence>
<accession>A0A974D4Z4</accession>
<proteinExistence type="predicted"/>